<sequence>MKTRRKHLAALLLLSLCLAGVGATAVSAHEQKAAETDVFYNVHSGNLEVAHRFILHDAEHVLRQVTHSEADLLTSAEARRAFSRYVASRFAITRVDEQPLEFTLVGEEIDGGALWVYQETSLPQPLDTPLYLENRILQDVITGQVNRVNVRYGSQVKTFVFEVNTGKKRYDGPVLATPATGSE</sequence>
<gene>
    <name evidence="2" type="ORF">K1X11_005725</name>
</gene>
<evidence type="ECO:0000313" key="2">
    <source>
        <dbReference type="EMBL" id="WRQ88896.1"/>
    </source>
</evidence>
<dbReference type="InterPro" id="IPR046525">
    <property type="entry name" value="DUF6702"/>
</dbReference>
<dbReference type="RefSeq" id="WP_221033139.1">
    <property type="nucleotide sequence ID" value="NZ_CP139781.1"/>
</dbReference>
<evidence type="ECO:0000313" key="3">
    <source>
        <dbReference type="Proteomes" id="UP000738431"/>
    </source>
</evidence>
<reference evidence="2 3" key="1">
    <citation type="submission" date="2023-12" db="EMBL/GenBank/DDBJ databases">
        <title>Description of an unclassified Opitutus bacterium of Verrucomicrobiota.</title>
        <authorList>
            <person name="Zhang D.-F."/>
        </authorList>
    </citation>
    <scope>NUCLEOTIDE SEQUENCE [LARGE SCALE GENOMIC DNA]</scope>
    <source>
        <strain evidence="2 3">WL0086</strain>
    </source>
</reference>
<feature type="signal peptide" evidence="1">
    <location>
        <begin position="1"/>
        <end position="28"/>
    </location>
</feature>
<name>A0ABZ1CBG4_9BACT</name>
<evidence type="ECO:0000256" key="1">
    <source>
        <dbReference type="SAM" id="SignalP"/>
    </source>
</evidence>
<feature type="chain" id="PRO_5047510789" evidence="1">
    <location>
        <begin position="29"/>
        <end position="183"/>
    </location>
</feature>
<keyword evidence="1" id="KW-0732">Signal</keyword>
<proteinExistence type="predicted"/>
<keyword evidence="3" id="KW-1185">Reference proteome</keyword>
<dbReference type="EMBL" id="CP139781">
    <property type="protein sequence ID" value="WRQ88896.1"/>
    <property type="molecule type" value="Genomic_DNA"/>
</dbReference>
<organism evidence="2 3">
    <name type="scientific">Actomonas aquatica</name>
    <dbReference type="NCBI Taxonomy" id="2866162"/>
    <lineage>
        <taxon>Bacteria</taxon>
        <taxon>Pseudomonadati</taxon>
        <taxon>Verrucomicrobiota</taxon>
        <taxon>Opitutia</taxon>
        <taxon>Opitutales</taxon>
        <taxon>Opitutaceae</taxon>
        <taxon>Actomonas</taxon>
    </lineage>
</organism>
<dbReference type="Proteomes" id="UP000738431">
    <property type="component" value="Chromosome"/>
</dbReference>
<dbReference type="Pfam" id="PF20420">
    <property type="entry name" value="DUF6702"/>
    <property type="match status" value="1"/>
</dbReference>
<protein>
    <submittedName>
        <fullName evidence="2">DUF6702 family protein</fullName>
    </submittedName>
</protein>
<accession>A0ABZ1CBG4</accession>